<dbReference type="Pfam" id="PF17919">
    <property type="entry name" value="RT_RNaseH_2"/>
    <property type="match status" value="1"/>
</dbReference>
<accession>A0A8J4ARL6</accession>
<dbReference type="PANTHER" id="PTHR34072">
    <property type="entry name" value="ENZYMATIC POLYPROTEIN-RELATED"/>
    <property type="match status" value="1"/>
</dbReference>
<gene>
    <name evidence="2" type="ORF">Vafri_3265</name>
</gene>
<evidence type="ECO:0000259" key="1">
    <source>
        <dbReference type="Pfam" id="PF17919"/>
    </source>
</evidence>
<dbReference type="Proteomes" id="UP000747399">
    <property type="component" value="Unassembled WGS sequence"/>
</dbReference>
<dbReference type="EMBL" id="BNCO01000003">
    <property type="protein sequence ID" value="GIL46236.1"/>
    <property type="molecule type" value="Genomic_DNA"/>
</dbReference>
<organism evidence="2 3">
    <name type="scientific">Volvox africanus</name>
    <dbReference type="NCBI Taxonomy" id="51714"/>
    <lineage>
        <taxon>Eukaryota</taxon>
        <taxon>Viridiplantae</taxon>
        <taxon>Chlorophyta</taxon>
        <taxon>core chlorophytes</taxon>
        <taxon>Chlorophyceae</taxon>
        <taxon>CS clade</taxon>
        <taxon>Chlamydomonadales</taxon>
        <taxon>Volvocaceae</taxon>
        <taxon>Volvox</taxon>
    </lineage>
</organism>
<feature type="domain" description="Reverse transcriptase/retrotransposon-derived protein RNase H-like" evidence="1">
    <location>
        <begin position="7"/>
        <end position="94"/>
    </location>
</feature>
<protein>
    <recommendedName>
        <fullName evidence="1">Reverse transcriptase/retrotransposon-derived protein RNase H-like domain-containing protein</fullName>
    </recommendedName>
</protein>
<evidence type="ECO:0000313" key="3">
    <source>
        <dbReference type="Proteomes" id="UP000747399"/>
    </source>
</evidence>
<evidence type="ECO:0000313" key="2">
    <source>
        <dbReference type="EMBL" id="GIL46236.1"/>
    </source>
</evidence>
<dbReference type="PANTHER" id="PTHR34072:SF58">
    <property type="entry name" value="DNA (CYTOSINE-5-)-METHYLTRANSFERASE"/>
    <property type="match status" value="1"/>
</dbReference>
<name>A0A8J4ARL6_9CHLO</name>
<dbReference type="InterPro" id="IPR041577">
    <property type="entry name" value="RT_RNaseH_2"/>
</dbReference>
<sequence length="104" mass="11674">MWNESTWQPHHQAVLEALKDCFWHQGLIVHRVHPGRLLILHTDFSTYGISGILGQLDENGQEYMVAAVSRSLNAHECNYISNKGEMLAACSTQKCQPITHGTCV</sequence>
<proteinExistence type="predicted"/>
<comment type="caution">
    <text evidence="2">The sequence shown here is derived from an EMBL/GenBank/DDBJ whole genome shotgun (WGS) entry which is preliminary data.</text>
</comment>
<dbReference type="AlphaFoldDB" id="A0A8J4ARL6"/>
<dbReference type="InterPro" id="IPR043502">
    <property type="entry name" value="DNA/RNA_pol_sf"/>
</dbReference>
<feature type="non-terminal residue" evidence="2">
    <location>
        <position position="104"/>
    </location>
</feature>
<keyword evidence="3" id="KW-1185">Reference proteome</keyword>
<dbReference type="SUPFAM" id="SSF56672">
    <property type="entry name" value="DNA/RNA polymerases"/>
    <property type="match status" value="1"/>
</dbReference>
<reference evidence="2" key="1">
    <citation type="journal article" date="2021" name="Proc. Natl. Acad. Sci. U.S.A.">
        <title>Three genomes in the algal genus Volvox reveal the fate of a haploid sex-determining region after a transition to homothallism.</title>
        <authorList>
            <person name="Yamamoto K."/>
            <person name="Hamaji T."/>
            <person name="Kawai-Toyooka H."/>
            <person name="Matsuzaki R."/>
            <person name="Takahashi F."/>
            <person name="Nishimura Y."/>
            <person name="Kawachi M."/>
            <person name="Noguchi H."/>
            <person name="Minakuchi Y."/>
            <person name="Umen J.G."/>
            <person name="Toyoda A."/>
            <person name="Nozaki H."/>
        </authorList>
    </citation>
    <scope>NUCLEOTIDE SEQUENCE</scope>
    <source>
        <strain evidence="2">NIES-3780</strain>
    </source>
</reference>